<comment type="caution">
    <text evidence="11">The sequence shown here is derived from an EMBL/GenBank/DDBJ whole genome shotgun (WGS) entry which is preliminary data.</text>
</comment>
<feature type="binding site" evidence="9">
    <location>
        <position position="210"/>
    </location>
    <ligand>
        <name>substrate</name>
    </ligand>
</feature>
<dbReference type="InterPro" id="IPR028614">
    <property type="entry name" value="GDP_fucose/colitose_synth"/>
</dbReference>
<evidence type="ECO:0000256" key="8">
    <source>
        <dbReference type="ARBA" id="ARBA00051935"/>
    </source>
</evidence>
<dbReference type="CDD" id="cd05239">
    <property type="entry name" value="GDP_FS_SDR_e"/>
    <property type="match status" value="1"/>
</dbReference>
<dbReference type="Gene3D" id="3.90.25.10">
    <property type="entry name" value="UDP-galactose 4-epimerase, domain 1"/>
    <property type="match status" value="1"/>
</dbReference>
<dbReference type="AlphaFoldDB" id="A0A2W7S4Q0"/>
<name>A0A2W7S4Q0_9BACT</name>
<evidence type="ECO:0000256" key="2">
    <source>
        <dbReference type="ARBA" id="ARBA00005959"/>
    </source>
</evidence>
<sequence length="314" mass="35251">MQQNAKIYVAGHKGMVGSALVRALIAAGYSNIIARTSKELDLRNQQAVMQFFEKEQPEYVFLAAAKVGGIVANNTYRAQFVYENLMIEANIIHAAYTYGVKKLLFLGSSCIYPKMAPQPLKEEYLLSGYLEHTNQPYAIAKIAGIEMCDAYRAQYGCNFISAMPTNLYGPNDNYDLNTSHVLPALLRKFITATREGQAEVQLWGTGRPKREFMHVDDLADACLFLMQHYNEPGLVNIGWGKDISIAELAHLIQHITGFKGHIQFDTSKPDGTPRKLMDVTKLNNLGWHARISLEQGLRMVYEEVKNEPWNNAVG</sequence>
<dbReference type="PANTHER" id="PTHR43238:SF1">
    <property type="entry name" value="GDP-L-FUCOSE SYNTHASE"/>
    <property type="match status" value="1"/>
</dbReference>
<keyword evidence="7 9" id="KW-0511">Multifunctional enzyme</keyword>
<keyword evidence="4 9" id="KW-0521">NADP</keyword>
<dbReference type="PANTHER" id="PTHR43238">
    <property type="entry name" value="GDP-L-FUCOSE SYNTHASE"/>
    <property type="match status" value="1"/>
</dbReference>
<feature type="binding site" evidence="9">
    <location>
        <position position="188"/>
    </location>
    <ligand>
        <name>substrate</name>
    </ligand>
</feature>
<feature type="binding site" evidence="9">
    <location>
        <position position="180"/>
    </location>
    <ligand>
        <name>NADP(+)</name>
        <dbReference type="ChEBI" id="CHEBI:58349"/>
    </ligand>
</feature>
<dbReference type="HAMAP" id="MF_00956">
    <property type="entry name" value="GDP_fucose_synth"/>
    <property type="match status" value="1"/>
</dbReference>
<dbReference type="RefSeq" id="WP_111295315.1">
    <property type="nucleotide sequence ID" value="NZ_QKZV01000005.1"/>
</dbReference>
<dbReference type="Pfam" id="PF01370">
    <property type="entry name" value="Epimerase"/>
    <property type="match status" value="1"/>
</dbReference>
<proteinExistence type="inferred from homology"/>
<accession>A0A2W7S4Q0</accession>
<dbReference type="FunFam" id="3.40.50.720:FF:000101">
    <property type="entry name" value="GDP-L-fucose synthase"/>
    <property type="match status" value="1"/>
</dbReference>
<keyword evidence="12" id="KW-1185">Reference proteome</keyword>
<dbReference type="OrthoDB" id="9811425at2"/>
<feature type="site" description="Important for catalytic activity" evidence="9">
    <location>
        <position position="110"/>
    </location>
</feature>
<evidence type="ECO:0000256" key="3">
    <source>
        <dbReference type="ARBA" id="ARBA00012371"/>
    </source>
</evidence>
<evidence type="ECO:0000256" key="6">
    <source>
        <dbReference type="ARBA" id="ARBA00023235"/>
    </source>
</evidence>
<organism evidence="11 12">
    <name type="scientific">Hydrotalea sandarakina</name>
    <dbReference type="NCBI Taxonomy" id="1004304"/>
    <lineage>
        <taxon>Bacteria</taxon>
        <taxon>Pseudomonadati</taxon>
        <taxon>Bacteroidota</taxon>
        <taxon>Chitinophagia</taxon>
        <taxon>Chitinophagales</taxon>
        <taxon>Chitinophagaceae</taxon>
        <taxon>Hydrotalea</taxon>
    </lineage>
</organism>
<gene>
    <name evidence="9" type="primary">fcl</name>
    <name evidence="11" type="ORF">LX80_01729</name>
</gene>
<dbReference type="InterPro" id="IPR036291">
    <property type="entry name" value="NAD(P)-bd_dom_sf"/>
</dbReference>
<feature type="site" description="Important for catalytic activity" evidence="9">
    <location>
        <position position="108"/>
    </location>
</feature>
<evidence type="ECO:0000256" key="5">
    <source>
        <dbReference type="ARBA" id="ARBA00023002"/>
    </source>
</evidence>
<comment type="pathway">
    <text evidence="1 9">Nucleotide-sugar biosynthesis; GDP-L-fucose biosynthesis via de novo pathway; GDP-L-fucose from GDP-alpha-D-mannose: step 2/2.</text>
</comment>
<feature type="active site" description="Proton donor/acceptor" evidence="9">
    <location>
        <position position="137"/>
    </location>
</feature>
<evidence type="ECO:0000313" key="12">
    <source>
        <dbReference type="Proteomes" id="UP000249720"/>
    </source>
</evidence>
<keyword evidence="6 9" id="KW-0413">Isomerase</keyword>
<dbReference type="Gene3D" id="3.40.50.720">
    <property type="entry name" value="NAD(P)-binding Rossmann-like Domain"/>
    <property type="match status" value="1"/>
</dbReference>
<dbReference type="GO" id="GO:0070401">
    <property type="term" value="F:NADP+ binding"/>
    <property type="evidence" value="ECO:0007669"/>
    <property type="project" value="UniProtKB-UniRule"/>
</dbReference>
<evidence type="ECO:0000259" key="10">
    <source>
        <dbReference type="Pfam" id="PF01370"/>
    </source>
</evidence>
<evidence type="ECO:0000256" key="7">
    <source>
        <dbReference type="ARBA" id="ARBA00023268"/>
    </source>
</evidence>
<dbReference type="UniPathway" id="UPA00128">
    <property type="reaction ID" value="UER00191"/>
</dbReference>
<dbReference type="SUPFAM" id="SSF51735">
    <property type="entry name" value="NAD(P)-binding Rossmann-fold domains"/>
    <property type="match status" value="1"/>
</dbReference>
<feature type="domain" description="NAD-dependent epimerase/dehydratase" evidence="10">
    <location>
        <begin position="7"/>
        <end position="238"/>
    </location>
</feature>
<dbReference type="EMBL" id="QKZV01000005">
    <property type="protein sequence ID" value="PZX62247.1"/>
    <property type="molecule type" value="Genomic_DNA"/>
</dbReference>
<feature type="binding site" evidence="9">
    <location>
        <position position="203"/>
    </location>
    <ligand>
        <name>substrate</name>
    </ligand>
</feature>
<comment type="function">
    <text evidence="9">Catalyzes the two-step NADP-dependent conversion of GDP-4-dehydro-6-deoxy-D-mannose to GDP-fucose, involving an epimerase and a reductase reaction.</text>
</comment>
<keyword evidence="5 9" id="KW-0560">Oxidoreductase</keyword>
<dbReference type="GO" id="GO:0016853">
    <property type="term" value="F:isomerase activity"/>
    <property type="evidence" value="ECO:0007669"/>
    <property type="project" value="UniProtKB-KW"/>
</dbReference>
<evidence type="ECO:0000256" key="9">
    <source>
        <dbReference type="HAMAP-Rule" id="MF_00956"/>
    </source>
</evidence>
<dbReference type="Proteomes" id="UP000249720">
    <property type="component" value="Unassembled WGS sequence"/>
</dbReference>
<dbReference type="GO" id="GO:0042351">
    <property type="term" value="P:'de novo' GDP-L-fucose biosynthetic process"/>
    <property type="evidence" value="ECO:0007669"/>
    <property type="project" value="UniProtKB-UniRule"/>
</dbReference>
<reference evidence="11 12" key="1">
    <citation type="submission" date="2018-06" db="EMBL/GenBank/DDBJ databases">
        <title>Genomic Encyclopedia of Archaeal and Bacterial Type Strains, Phase II (KMG-II): from individual species to whole genera.</title>
        <authorList>
            <person name="Goeker M."/>
        </authorList>
    </citation>
    <scope>NUCLEOTIDE SEQUENCE [LARGE SCALE GENOMIC DNA]</scope>
    <source>
        <strain evidence="11 12">DSM 23241</strain>
    </source>
</reference>
<feature type="binding site" evidence="9">
    <location>
        <begin position="106"/>
        <end position="109"/>
    </location>
    <ligand>
        <name>NADP(+)</name>
        <dbReference type="ChEBI" id="CHEBI:58349"/>
    </ligand>
</feature>
<protein>
    <recommendedName>
        <fullName evidence="3 9">GDP-L-fucose synthase</fullName>
        <ecNumber evidence="3 9">1.1.1.271</ecNumber>
    </recommendedName>
    <alternativeName>
        <fullName evidence="9">GDP-4-keto-6-deoxy-D-mannose-3,5-epimerase-4-reductase</fullName>
    </alternativeName>
</protein>
<dbReference type="EC" id="1.1.1.271" evidence="3 9"/>
<evidence type="ECO:0000256" key="1">
    <source>
        <dbReference type="ARBA" id="ARBA00004883"/>
    </source>
</evidence>
<dbReference type="InterPro" id="IPR001509">
    <property type="entry name" value="Epimerase_deHydtase"/>
</dbReference>
<feature type="binding site" evidence="9">
    <location>
        <begin position="11"/>
        <end position="17"/>
    </location>
    <ligand>
        <name>NADP(+)</name>
        <dbReference type="ChEBI" id="CHEBI:58349"/>
    </ligand>
</feature>
<comment type="catalytic activity">
    <reaction evidence="8 9">
        <text>GDP-beta-L-fucose + NADP(+) = GDP-4-dehydro-alpha-D-rhamnose + NADPH + H(+)</text>
        <dbReference type="Rhea" id="RHEA:18885"/>
        <dbReference type="ChEBI" id="CHEBI:15378"/>
        <dbReference type="ChEBI" id="CHEBI:57273"/>
        <dbReference type="ChEBI" id="CHEBI:57783"/>
        <dbReference type="ChEBI" id="CHEBI:57964"/>
        <dbReference type="ChEBI" id="CHEBI:58349"/>
        <dbReference type="EC" id="1.1.1.271"/>
    </reaction>
</comment>
<evidence type="ECO:0000256" key="4">
    <source>
        <dbReference type="ARBA" id="ARBA00022857"/>
    </source>
</evidence>
<comment type="similarity">
    <text evidence="2 9">Belongs to the NAD(P)-dependent epimerase/dehydratase family. Fucose synthase subfamily.</text>
</comment>
<dbReference type="GO" id="GO:0050577">
    <property type="term" value="F:GDP-L-fucose synthase activity"/>
    <property type="evidence" value="ECO:0007669"/>
    <property type="project" value="UniProtKB-UniRule"/>
</dbReference>
<feature type="binding site" evidence="9">
    <location>
        <position position="270"/>
    </location>
    <ligand>
        <name>substrate</name>
    </ligand>
</feature>
<feature type="binding site" evidence="9">
    <location>
        <position position="141"/>
    </location>
    <ligand>
        <name>NADP(+)</name>
        <dbReference type="ChEBI" id="CHEBI:58349"/>
    </ligand>
</feature>
<feature type="binding site" evidence="9">
    <location>
        <begin position="164"/>
        <end position="167"/>
    </location>
    <ligand>
        <name>NADP(+)</name>
        <dbReference type="ChEBI" id="CHEBI:58349"/>
    </ligand>
</feature>
<evidence type="ECO:0000313" key="11">
    <source>
        <dbReference type="EMBL" id="PZX62247.1"/>
    </source>
</evidence>